<dbReference type="Proteomes" id="UP000267251">
    <property type="component" value="Unassembled WGS sequence"/>
</dbReference>
<evidence type="ECO:0000256" key="10">
    <source>
        <dbReference type="ARBA" id="ARBA00023328"/>
    </source>
</evidence>
<feature type="domain" description="Mis18" evidence="12">
    <location>
        <begin position="132"/>
        <end position="231"/>
    </location>
</feature>
<evidence type="ECO:0000256" key="4">
    <source>
        <dbReference type="ARBA" id="ARBA00022618"/>
    </source>
</evidence>
<gene>
    <name evidence="13" type="ORF">BJ684DRAFT_19723</name>
</gene>
<keyword evidence="4" id="KW-0132">Cell division</keyword>
<evidence type="ECO:0000256" key="9">
    <source>
        <dbReference type="ARBA" id="ARBA00023306"/>
    </source>
</evidence>
<keyword evidence="13" id="KW-0238">DNA-binding</keyword>
<proteinExistence type="predicted"/>
<dbReference type="GO" id="GO:0000785">
    <property type="term" value="C:chromatin"/>
    <property type="evidence" value="ECO:0007669"/>
    <property type="project" value="TreeGrafter"/>
</dbReference>
<dbReference type="AlphaFoldDB" id="A0A4P9Y7E6"/>
<keyword evidence="3" id="KW-0158">Chromosome</keyword>
<evidence type="ECO:0000259" key="12">
    <source>
        <dbReference type="PROSITE" id="PS51793"/>
    </source>
</evidence>
<keyword evidence="7" id="KW-0862">Zinc</keyword>
<evidence type="ECO:0000256" key="2">
    <source>
        <dbReference type="ARBA" id="ARBA00004584"/>
    </source>
</evidence>
<dbReference type="GO" id="GO:0007059">
    <property type="term" value="P:chromosome segregation"/>
    <property type="evidence" value="ECO:0007669"/>
    <property type="project" value="TreeGrafter"/>
</dbReference>
<dbReference type="InterPro" id="IPR004910">
    <property type="entry name" value="Yippee/Mis18/Cereblon"/>
</dbReference>
<dbReference type="PROSITE" id="PS51793">
    <property type="entry name" value="MIS18"/>
    <property type="match status" value="1"/>
</dbReference>
<evidence type="ECO:0000313" key="13">
    <source>
        <dbReference type="EMBL" id="RKP13820.1"/>
    </source>
</evidence>
<evidence type="ECO:0000256" key="1">
    <source>
        <dbReference type="ARBA" id="ARBA00004123"/>
    </source>
</evidence>
<keyword evidence="9" id="KW-0131">Cell cycle</keyword>
<dbReference type="PANTHER" id="PTHR16431:SF1">
    <property type="entry name" value="NEUROGENIC PROTEIN MASTERMIND"/>
    <property type="match status" value="1"/>
</dbReference>
<keyword evidence="14" id="KW-1185">Reference proteome</keyword>
<dbReference type="GO" id="GO:0000775">
    <property type="term" value="C:chromosome, centromeric region"/>
    <property type="evidence" value="ECO:0007669"/>
    <property type="project" value="UniProtKB-SubCell"/>
</dbReference>
<dbReference type="EMBL" id="KZ987938">
    <property type="protein sequence ID" value="RKP13820.1"/>
    <property type="molecule type" value="Genomic_DNA"/>
</dbReference>
<dbReference type="GO" id="GO:0003677">
    <property type="term" value="F:DNA binding"/>
    <property type="evidence" value="ECO:0007669"/>
    <property type="project" value="UniProtKB-KW"/>
</dbReference>
<keyword evidence="5" id="KW-0479">Metal-binding</keyword>
<dbReference type="GO" id="GO:0051301">
    <property type="term" value="P:cell division"/>
    <property type="evidence" value="ECO:0007669"/>
    <property type="project" value="UniProtKB-KW"/>
</dbReference>
<feature type="region of interest" description="Disordered" evidence="11">
    <location>
        <begin position="1"/>
        <end position="21"/>
    </location>
</feature>
<dbReference type="GO" id="GO:0034080">
    <property type="term" value="P:CENP-A containing chromatin assembly"/>
    <property type="evidence" value="ECO:0007669"/>
    <property type="project" value="TreeGrafter"/>
</dbReference>
<accession>A0A4P9Y7E6</accession>
<sequence length="277" mass="30440">MVVPTFSKKTVNTPRPPEPALDELTAYTQQGTDAVRQELEGLFLSFGEALQGRSTGSQSGSSSKSEDASTLWMPPTETTRAFQQQWSRFDQSCDHLTHALQSARSALAATLLDEDKPAEAYMTLTDQAHVPVFVLQCCECRRVVGDSTAWVMADTGLDAITLQAPSPYVRVDEEALQTSSTDGPDKGSTYAPLYCDCGKILGRSYRATPRALDPIRDMFTFLVDTVDYYELGSSAEHPSSLTSPPPTVSKVMQDTYRLKCMILVMMERIEALEGKSL</sequence>
<evidence type="ECO:0000313" key="14">
    <source>
        <dbReference type="Proteomes" id="UP000267251"/>
    </source>
</evidence>
<dbReference type="GO" id="GO:0046872">
    <property type="term" value="F:metal ion binding"/>
    <property type="evidence" value="ECO:0007669"/>
    <property type="project" value="UniProtKB-KW"/>
</dbReference>
<feature type="region of interest" description="Disordered" evidence="11">
    <location>
        <begin position="51"/>
        <end position="71"/>
    </location>
</feature>
<reference evidence="14" key="1">
    <citation type="journal article" date="2018" name="Nat. Microbiol.">
        <title>Leveraging single-cell genomics to expand the fungal tree of life.</title>
        <authorList>
            <person name="Ahrendt S.R."/>
            <person name="Quandt C.A."/>
            <person name="Ciobanu D."/>
            <person name="Clum A."/>
            <person name="Salamov A."/>
            <person name="Andreopoulos B."/>
            <person name="Cheng J.F."/>
            <person name="Woyke T."/>
            <person name="Pelin A."/>
            <person name="Henrissat B."/>
            <person name="Reynolds N.K."/>
            <person name="Benny G.L."/>
            <person name="Smith M.E."/>
            <person name="James T.Y."/>
            <person name="Grigoriev I.V."/>
        </authorList>
    </citation>
    <scope>NUCLEOTIDE SEQUENCE [LARGE SCALE GENOMIC DNA]</scope>
</reference>
<evidence type="ECO:0000256" key="8">
    <source>
        <dbReference type="ARBA" id="ARBA00023242"/>
    </source>
</evidence>
<dbReference type="InterPro" id="IPR034752">
    <property type="entry name" value="Mis18"/>
</dbReference>
<evidence type="ECO:0000256" key="5">
    <source>
        <dbReference type="ARBA" id="ARBA00022723"/>
    </source>
</evidence>
<organism evidence="13 14">
    <name type="scientific">Piptocephalis cylindrospora</name>
    <dbReference type="NCBI Taxonomy" id="1907219"/>
    <lineage>
        <taxon>Eukaryota</taxon>
        <taxon>Fungi</taxon>
        <taxon>Fungi incertae sedis</taxon>
        <taxon>Zoopagomycota</taxon>
        <taxon>Zoopagomycotina</taxon>
        <taxon>Zoopagomycetes</taxon>
        <taxon>Zoopagales</taxon>
        <taxon>Piptocephalidaceae</taxon>
        <taxon>Piptocephalis</taxon>
    </lineage>
</organism>
<dbReference type="Pfam" id="PF03226">
    <property type="entry name" value="Yippee-Mis18"/>
    <property type="match status" value="1"/>
</dbReference>
<keyword evidence="10" id="KW-0137">Centromere</keyword>
<keyword evidence="6" id="KW-0498">Mitosis</keyword>
<protein>
    <submittedName>
        <fullName evidence="13">Yippee zinc-binding/DNA-binding /Mis18, centromere assembly-domain-containing protein</fullName>
    </submittedName>
</protein>
<keyword evidence="8" id="KW-0539">Nucleus</keyword>
<evidence type="ECO:0000256" key="6">
    <source>
        <dbReference type="ARBA" id="ARBA00022776"/>
    </source>
</evidence>
<name>A0A4P9Y7E6_9FUNG</name>
<evidence type="ECO:0000256" key="7">
    <source>
        <dbReference type="ARBA" id="ARBA00022833"/>
    </source>
</evidence>
<evidence type="ECO:0000256" key="3">
    <source>
        <dbReference type="ARBA" id="ARBA00022454"/>
    </source>
</evidence>
<feature type="compositionally biased region" description="Low complexity" evidence="11">
    <location>
        <begin position="52"/>
        <end position="63"/>
    </location>
</feature>
<dbReference type="GO" id="GO:0005634">
    <property type="term" value="C:nucleus"/>
    <property type="evidence" value="ECO:0007669"/>
    <property type="project" value="UniProtKB-SubCell"/>
</dbReference>
<comment type="subcellular location">
    <subcellularLocation>
        <location evidence="2">Chromosome</location>
        <location evidence="2">Centromere</location>
    </subcellularLocation>
    <subcellularLocation>
        <location evidence="1">Nucleus</location>
    </subcellularLocation>
</comment>
<dbReference type="PANTHER" id="PTHR16431">
    <property type="entry name" value="NEUROGENIC PROTEIN MASTERMIND"/>
    <property type="match status" value="1"/>
</dbReference>
<dbReference type="OrthoDB" id="74210at2759"/>
<evidence type="ECO:0000256" key="11">
    <source>
        <dbReference type="SAM" id="MobiDB-lite"/>
    </source>
</evidence>